<keyword evidence="4" id="KW-0408">Iron</keyword>
<evidence type="ECO:0000256" key="3">
    <source>
        <dbReference type="ARBA" id="ARBA00022723"/>
    </source>
</evidence>
<dbReference type="InterPro" id="IPR012292">
    <property type="entry name" value="Globin/Proto"/>
</dbReference>
<dbReference type="CDD" id="cd08916">
    <property type="entry name" value="TrHb3_P"/>
    <property type="match status" value="1"/>
</dbReference>
<dbReference type="RefSeq" id="WP_079715730.1">
    <property type="nucleotide sequence ID" value="NZ_FUYS01000002.1"/>
</dbReference>
<dbReference type="GO" id="GO:0046872">
    <property type="term" value="F:metal ion binding"/>
    <property type="evidence" value="ECO:0007669"/>
    <property type="project" value="UniProtKB-KW"/>
</dbReference>
<evidence type="ECO:0000256" key="4">
    <source>
        <dbReference type="ARBA" id="ARBA00023004"/>
    </source>
</evidence>
<keyword evidence="1" id="KW-0813">Transport</keyword>
<accession>A0A1T5AS48</accession>
<proteinExistence type="predicted"/>
<name>A0A1T5AS48_9SPHI</name>
<dbReference type="STRING" id="623280.SAMN05660226_01029"/>
<reference evidence="5 6" key="1">
    <citation type="submission" date="2017-02" db="EMBL/GenBank/DDBJ databases">
        <authorList>
            <person name="Peterson S.W."/>
        </authorList>
    </citation>
    <scope>NUCLEOTIDE SEQUENCE [LARGE SCALE GENOMIC DNA]</scope>
    <source>
        <strain evidence="5 6">DSM 22899</strain>
    </source>
</reference>
<keyword evidence="3" id="KW-0479">Metal-binding</keyword>
<dbReference type="GO" id="GO:0020037">
    <property type="term" value="F:heme binding"/>
    <property type="evidence" value="ECO:0007669"/>
    <property type="project" value="InterPro"/>
</dbReference>
<sequence length="131" mass="15409">MGNRKDIETIADIRLLVDTFYGMVRHNALIGPVFNNAIQDRWPEHLDKMYRFWQTVLLGEHTYGGSPFPPHAPLPIEEAHFNTWLGLWRDTVDSLFEGEKAEEVKWRAEKMAAMFLSKITYYRHHPSKPLR</sequence>
<keyword evidence="6" id="KW-1185">Reference proteome</keyword>
<dbReference type="InterPro" id="IPR009050">
    <property type="entry name" value="Globin-like_sf"/>
</dbReference>
<dbReference type="SUPFAM" id="SSF46458">
    <property type="entry name" value="Globin-like"/>
    <property type="match status" value="1"/>
</dbReference>
<evidence type="ECO:0000256" key="1">
    <source>
        <dbReference type="ARBA" id="ARBA00022448"/>
    </source>
</evidence>
<dbReference type="OrthoDB" id="25954at2"/>
<protein>
    <submittedName>
        <fullName evidence="5">Hemoglobin</fullName>
    </submittedName>
</protein>
<dbReference type="GO" id="GO:0019825">
    <property type="term" value="F:oxygen binding"/>
    <property type="evidence" value="ECO:0007669"/>
    <property type="project" value="InterPro"/>
</dbReference>
<dbReference type="Proteomes" id="UP000190541">
    <property type="component" value="Unassembled WGS sequence"/>
</dbReference>
<dbReference type="AlphaFoldDB" id="A0A1T5AS48"/>
<organism evidence="5 6">
    <name type="scientific">Parapedobacter luteus</name>
    <dbReference type="NCBI Taxonomy" id="623280"/>
    <lineage>
        <taxon>Bacteria</taxon>
        <taxon>Pseudomonadati</taxon>
        <taxon>Bacteroidota</taxon>
        <taxon>Sphingobacteriia</taxon>
        <taxon>Sphingobacteriales</taxon>
        <taxon>Sphingobacteriaceae</taxon>
        <taxon>Parapedobacter</taxon>
    </lineage>
</organism>
<keyword evidence="2" id="KW-0349">Heme</keyword>
<dbReference type="Gene3D" id="1.10.490.10">
    <property type="entry name" value="Globins"/>
    <property type="match status" value="1"/>
</dbReference>
<dbReference type="EMBL" id="FUYS01000002">
    <property type="protein sequence ID" value="SKB37812.1"/>
    <property type="molecule type" value="Genomic_DNA"/>
</dbReference>
<evidence type="ECO:0000313" key="5">
    <source>
        <dbReference type="EMBL" id="SKB37812.1"/>
    </source>
</evidence>
<dbReference type="Pfam" id="PF01152">
    <property type="entry name" value="Bac_globin"/>
    <property type="match status" value="1"/>
</dbReference>
<evidence type="ECO:0000313" key="6">
    <source>
        <dbReference type="Proteomes" id="UP000190541"/>
    </source>
</evidence>
<gene>
    <name evidence="5" type="ORF">SAMN05660226_01029</name>
</gene>
<dbReference type="InterPro" id="IPR001486">
    <property type="entry name" value="Hemoglobin_trunc"/>
</dbReference>
<evidence type="ECO:0000256" key="2">
    <source>
        <dbReference type="ARBA" id="ARBA00022617"/>
    </source>
</evidence>